<evidence type="ECO:0000313" key="2">
    <source>
        <dbReference type="Proteomes" id="UP001496627"/>
    </source>
</evidence>
<organism evidence="1 2">
    <name type="scientific">Neorhizobium phenanthreniclasticum</name>
    <dbReference type="NCBI Taxonomy" id="3157917"/>
    <lineage>
        <taxon>Bacteria</taxon>
        <taxon>Pseudomonadati</taxon>
        <taxon>Pseudomonadota</taxon>
        <taxon>Alphaproteobacteria</taxon>
        <taxon>Hyphomicrobiales</taxon>
        <taxon>Rhizobiaceae</taxon>
        <taxon>Rhizobium/Agrobacterium group</taxon>
        <taxon>Neorhizobium</taxon>
    </lineage>
</organism>
<sequence length="316" mass="35796">MSERTKRQHVVPRFYLRHFTQPDGELWTHDCVTGTARKSTPEKTAYETNIYTPTGEDGARIDLIEDTLATIESQAAGVYPELLAFKPLDTIAKLDFAAFLATMFARSPAQLRQVAQTMGQMALWAGRHEMDRDFREKEALGEVSTVDRAIQKILHSNDMFTMDVDRRAGLLAFQQVEGLMNLMSQMNWSYEISENQQLVTSDNPVFWVKGGGPPDLPGYGFGLGNPYAVIPFPLSPGVILRLDWRRDGAWKRAKLERQRAKLANRYQAKHKERLLFFRDSDQGLCSLAMKHRTPVNQIDLGVPSPIIDVVRKLKGS</sequence>
<protein>
    <submittedName>
        <fullName evidence="1">DUF4238 domain-containing protein</fullName>
    </submittedName>
</protein>
<gene>
    <name evidence="1" type="ORF">ABK249_17525</name>
</gene>
<keyword evidence="2" id="KW-1185">Reference proteome</keyword>
<dbReference type="Pfam" id="PF14022">
    <property type="entry name" value="DUF4238"/>
    <property type="match status" value="1"/>
</dbReference>
<dbReference type="InterPro" id="IPR025332">
    <property type="entry name" value="DUF4238"/>
</dbReference>
<reference evidence="1 2" key="1">
    <citation type="submission" date="2024-05" db="EMBL/GenBank/DDBJ databases">
        <title>Neorhizobium sp. Rsf11, a plant growth promoting and heavy metal resistant PAH-degrader.</title>
        <authorList>
            <person name="Golubev S.N."/>
            <person name="Muratova A.Y."/>
            <person name="Markelova M.I."/>
        </authorList>
    </citation>
    <scope>NUCLEOTIDE SEQUENCE [LARGE SCALE GENOMIC DNA]</scope>
    <source>
        <strain evidence="1 2">Rsf11</strain>
    </source>
</reference>
<comment type="caution">
    <text evidence="1">The sequence shown here is derived from an EMBL/GenBank/DDBJ whole genome shotgun (WGS) entry which is preliminary data.</text>
</comment>
<dbReference type="Proteomes" id="UP001496627">
    <property type="component" value="Unassembled WGS sequence"/>
</dbReference>
<name>A0ABV0M4F6_9HYPH</name>
<accession>A0ABV0M4F6</accession>
<dbReference type="EMBL" id="JBEAAL010000012">
    <property type="protein sequence ID" value="MEQ1406735.1"/>
    <property type="molecule type" value="Genomic_DNA"/>
</dbReference>
<dbReference type="RefSeq" id="WP_348863486.1">
    <property type="nucleotide sequence ID" value="NZ_JBEAAL010000012.1"/>
</dbReference>
<evidence type="ECO:0000313" key="1">
    <source>
        <dbReference type="EMBL" id="MEQ1406735.1"/>
    </source>
</evidence>
<proteinExistence type="predicted"/>